<dbReference type="KEGG" id="oti:135378322"/>
<dbReference type="PANTHER" id="PTHR22776">
    <property type="entry name" value="MARVEL-CONTAINING POTENTIAL LIPID RAFT-ASSOCIATED PROTEIN"/>
    <property type="match status" value="1"/>
</dbReference>
<dbReference type="GeneID" id="135378322"/>
<evidence type="ECO:0000256" key="4">
    <source>
        <dbReference type="ARBA" id="ARBA00023136"/>
    </source>
</evidence>
<dbReference type="AlphaFoldDB" id="A0A2R5LDL1"/>
<feature type="transmembrane region" description="Helical" evidence="6">
    <location>
        <begin position="64"/>
        <end position="85"/>
    </location>
</feature>
<evidence type="ECO:0000256" key="6">
    <source>
        <dbReference type="SAM" id="Phobius"/>
    </source>
</evidence>
<proteinExistence type="predicted"/>
<sequence length="155" mass="16924">MPVVVTEQRTTVTSSGGRFSMCTPNFGYLRTLDGWLKLAQIVLGFITLALIVSFDRYQLSWARFLTFTSFAYSVMTCLILLSAMGSATGLTLVATMFYLNYHITGFVFYLSGGLTCVINAAQYRDLGQIIAAGVLGLLLAALYAIDIALTFRARG</sequence>
<evidence type="ECO:0000256" key="3">
    <source>
        <dbReference type="ARBA" id="ARBA00022989"/>
    </source>
</evidence>
<feature type="domain" description="MARVEL" evidence="7">
    <location>
        <begin position="28"/>
        <end position="155"/>
    </location>
</feature>
<dbReference type="PROSITE" id="PS51225">
    <property type="entry name" value="MARVEL"/>
    <property type="match status" value="1"/>
</dbReference>
<feature type="transmembrane region" description="Helical" evidence="6">
    <location>
        <begin position="129"/>
        <end position="151"/>
    </location>
</feature>
<name>A0A2R5LDL1_9ACAR</name>
<dbReference type="RefSeq" id="XP_064467394.1">
    <property type="nucleotide sequence ID" value="XM_064611324.1"/>
</dbReference>
<reference evidence="8" key="1">
    <citation type="submission" date="2018-03" db="EMBL/GenBank/DDBJ databases">
        <title>The relapsing fever spirochete Borrelia turicatae persists in the highly oxidative environment of its soft-bodied tick vector.</title>
        <authorList>
            <person name="Bourret T.J."/>
            <person name="Boyle W.K."/>
            <person name="Valenzuela J.G."/>
            <person name="Oliveira F."/>
            <person name="Lopez J.E."/>
        </authorList>
    </citation>
    <scope>NUCLEOTIDE SEQUENCE</scope>
    <source>
        <strain evidence="8">Kansas strain/isolate</strain>
        <tissue evidence="8">Salivary glands</tissue>
    </source>
</reference>
<keyword evidence="3 6" id="KW-1133">Transmembrane helix</keyword>
<dbReference type="InterPro" id="IPR050578">
    <property type="entry name" value="MARVEL-CKLF_proteins"/>
</dbReference>
<feature type="transmembrane region" description="Helical" evidence="6">
    <location>
        <begin position="97"/>
        <end position="117"/>
    </location>
</feature>
<evidence type="ECO:0000256" key="1">
    <source>
        <dbReference type="ARBA" id="ARBA00004141"/>
    </source>
</evidence>
<evidence type="ECO:0000256" key="2">
    <source>
        <dbReference type="ARBA" id="ARBA00022692"/>
    </source>
</evidence>
<dbReference type="PANTHER" id="PTHR22776:SF97">
    <property type="entry name" value="RE01453P"/>
    <property type="match status" value="1"/>
</dbReference>
<feature type="transmembrane region" description="Helical" evidence="6">
    <location>
        <begin position="34"/>
        <end position="52"/>
    </location>
</feature>
<dbReference type="EMBL" id="GGLE01003389">
    <property type="protein sequence ID" value="MBY07515.1"/>
    <property type="molecule type" value="Transcribed_RNA"/>
</dbReference>
<dbReference type="GO" id="GO:0016020">
    <property type="term" value="C:membrane"/>
    <property type="evidence" value="ECO:0007669"/>
    <property type="project" value="UniProtKB-SubCell"/>
</dbReference>
<evidence type="ECO:0000313" key="8">
    <source>
        <dbReference type="EMBL" id="MBY07515.1"/>
    </source>
</evidence>
<organism evidence="8">
    <name type="scientific">Ornithodoros turicata</name>
    <dbReference type="NCBI Taxonomy" id="34597"/>
    <lineage>
        <taxon>Eukaryota</taxon>
        <taxon>Metazoa</taxon>
        <taxon>Ecdysozoa</taxon>
        <taxon>Arthropoda</taxon>
        <taxon>Chelicerata</taxon>
        <taxon>Arachnida</taxon>
        <taxon>Acari</taxon>
        <taxon>Parasitiformes</taxon>
        <taxon>Ixodida</taxon>
        <taxon>Ixodoidea</taxon>
        <taxon>Argasidae</taxon>
        <taxon>Ornithodorinae</taxon>
        <taxon>Ornithodoros</taxon>
    </lineage>
</organism>
<keyword evidence="4 5" id="KW-0472">Membrane</keyword>
<evidence type="ECO:0000259" key="7">
    <source>
        <dbReference type="PROSITE" id="PS51225"/>
    </source>
</evidence>
<keyword evidence="2 5" id="KW-0812">Transmembrane</keyword>
<comment type="subcellular location">
    <subcellularLocation>
        <location evidence="1">Membrane</location>
        <topology evidence="1">Multi-pass membrane protein</topology>
    </subcellularLocation>
</comment>
<protein>
    <submittedName>
        <fullName evidence="8">Putative members of chemokine-like factor super family</fullName>
    </submittedName>
</protein>
<dbReference type="InterPro" id="IPR008253">
    <property type="entry name" value="Marvel"/>
</dbReference>
<evidence type="ECO:0000256" key="5">
    <source>
        <dbReference type="PROSITE-ProRule" id="PRU00581"/>
    </source>
</evidence>
<accession>A0A2R5LDL1</accession>